<dbReference type="AlphaFoldDB" id="A0ABD0W845"/>
<reference evidence="3 4" key="1">
    <citation type="submission" date="2024-06" db="EMBL/GenBank/DDBJ databases">
        <authorList>
            <person name="Pan Q."/>
            <person name="Wen M."/>
            <person name="Jouanno E."/>
            <person name="Zahm M."/>
            <person name="Klopp C."/>
            <person name="Cabau C."/>
            <person name="Louis A."/>
            <person name="Berthelot C."/>
            <person name="Parey E."/>
            <person name="Roest Crollius H."/>
            <person name="Montfort J."/>
            <person name="Robinson-Rechavi M."/>
            <person name="Bouchez O."/>
            <person name="Lampietro C."/>
            <person name="Lopez Roques C."/>
            <person name="Donnadieu C."/>
            <person name="Postlethwait J."/>
            <person name="Bobe J."/>
            <person name="Verreycken H."/>
            <person name="Guiguen Y."/>
        </authorList>
    </citation>
    <scope>NUCLEOTIDE SEQUENCE [LARGE SCALE GENOMIC DNA]</scope>
    <source>
        <strain evidence="3">Up_M1</strain>
        <tissue evidence="3">Testis</tissue>
    </source>
</reference>
<name>A0ABD0W845_UMBPY</name>
<dbReference type="EMBL" id="JAGEUA010000009">
    <property type="protein sequence ID" value="KAL0965585.1"/>
    <property type="molecule type" value="Genomic_DNA"/>
</dbReference>
<feature type="compositionally biased region" description="Acidic residues" evidence="1">
    <location>
        <begin position="92"/>
        <end position="107"/>
    </location>
</feature>
<evidence type="ECO:0000313" key="4">
    <source>
        <dbReference type="Proteomes" id="UP001557470"/>
    </source>
</evidence>
<feature type="signal peptide" evidence="2">
    <location>
        <begin position="1"/>
        <end position="21"/>
    </location>
</feature>
<dbReference type="Proteomes" id="UP001557470">
    <property type="component" value="Unassembled WGS sequence"/>
</dbReference>
<feature type="region of interest" description="Disordered" evidence="1">
    <location>
        <begin position="92"/>
        <end position="112"/>
    </location>
</feature>
<evidence type="ECO:0000256" key="1">
    <source>
        <dbReference type="SAM" id="MobiDB-lite"/>
    </source>
</evidence>
<sequence length="211" mass="23665">MRADVPIFLVLAAAGFHTALTSSLESAEKEATLHGVGFERLTDLQKRDQEEFEAAVKKEYVESEDDRYLEGGQAENIGKHQCAQADKEIDENIEADQLEPESDEDADGLGQKREHLEANVEEADEMSNLDEIIEDLAKEEGLGQKREHLEANVEEADEMSNLDEIIEDLAKEEGLGQKREHLEANVEEADEMSNLDEIIEDLAKEEAELLE</sequence>
<proteinExistence type="predicted"/>
<keyword evidence="4" id="KW-1185">Reference proteome</keyword>
<protein>
    <submittedName>
        <fullName evidence="3">Uncharacterized protein</fullName>
    </submittedName>
</protein>
<keyword evidence="2" id="KW-0732">Signal</keyword>
<evidence type="ECO:0000256" key="2">
    <source>
        <dbReference type="SAM" id="SignalP"/>
    </source>
</evidence>
<evidence type="ECO:0000313" key="3">
    <source>
        <dbReference type="EMBL" id="KAL0965585.1"/>
    </source>
</evidence>
<accession>A0ABD0W845</accession>
<gene>
    <name evidence="3" type="ORF">UPYG_G00283240</name>
</gene>
<comment type="caution">
    <text evidence="3">The sequence shown here is derived from an EMBL/GenBank/DDBJ whole genome shotgun (WGS) entry which is preliminary data.</text>
</comment>
<feature type="chain" id="PRO_5044836302" evidence="2">
    <location>
        <begin position="22"/>
        <end position="211"/>
    </location>
</feature>
<organism evidence="3 4">
    <name type="scientific">Umbra pygmaea</name>
    <name type="common">Eastern mudminnow</name>
    <dbReference type="NCBI Taxonomy" id="75934"/>
    <lineage>
        <taxon>Eukaryota</taxon>
        <taxon>Metazoa</taxon>
        <taxon>Chordata</taxon>
        <taxon>Craniata</taxon>
        <taxon>Vertebrata</taxon>
        <taxon>Euteleostomi</taxon>
        <taxon>Actinopterygii</taxon>
        <taxon>Neopterygii</taxon>
        <taxon>Teleostei</taxon>
        <taxon>Protacanthopterygii</taxon>
        <taxon>Esociformes</taxon>
        <taxon>Umbridae</taxon>
        <taxon>Umbra</taxon>
    </lineage>
</organism>